<dbReference type="GO" id="GO:0051536">
    <property type="term" value="F:iron-sulfur cluster binding"/>
    <property type="evidence" value="ECO:0007669"/>
    <property type="project" value="UniProtKB-KW"/>
</dbReference>
<dbReference type="PANTHER" id="PTHR43100">
    <property type="entry name" value="GLUTAMATE SYNTHASE [NADPH] SMALL CHAIN"/>
    <property type="match status" value="1"/>
</dbReference>
<dbReference type="Gene3D" id="3.40.50.720">
    <property type="entry name" value="NAD(P)-binding Rossmann-like Domain"/>
    <property type="match status" value="2"/>
</dbReference>
<protein>
    <submittedName>
        <fullName evidence="5">FAD-dependent oxidoreductase</fullName>
    </submittedName>
</protein>
<dbReference type="SUPFAM" id="SSF51905">
    <property type="entry name" value="FAD/NAD(P)-binding domain"/>
    <property type="match status" value="1"/>
</dbReference>
<dbReference type="GO" id="GO:0046872">
    <property type="term" value="F:metal ion binding"/>
    <property type="evidence" value="ECO:0007669"/>
    <property type="project" value="UniProtKB-KW"/>
</dbReference>
<dbReference type="PRINTS" id="PR00419">
    <property type="entry name" value="ADXRDTASE"/>
</dbReference>
<proteinExistence type="predicted"/>
<name>A0A6P1M6A1_9BACT</name>
<dbReference type="InterPro" id="IPR051394">
    <property type="entry name" value="Glutamate_Synthase"/>
</dbReference>
<sequence>MAYQIKSVEGNQRMSTQELLQEIYAGMEQGENEFVIDGCGQHNIGGPLWNEQGTVRFSVTNPGQRVGSMALEGTTVVVEGSASADTGWLNAGGEIIVKGDSGDTTAHCAAAGNIYIGGRVGTRSGSLMKHDPAYDAPQFWVLKNTGSFSFEFMGGGTAVVCGVDSEEFDSVLGDRACAGMVGGTVYFRGNAEGIATATTKILDLDEQDIAFLKAGLPDFLKKIDREECLAEVTDFSQWKKVAAKTYEERAQKSAKKPMNAFRANDWIKGGIFGDIYEDDHSVVSMVNRGSDRLRIPEWLNAAFMAPCEAGCPAGIPSQTRFNLLREGRYEDAYKLVLEYTPFPGSVCGAVCPNLCMQECTRCAVDSAANIKGLGRQSTSVSMDLPAESSGRKVAIVGAGVGGLTTAWMLRLRGHEVTVFDKDEVIGGKLVNAVSRERLETATIEAEIERIEKAGIEFVTNTTVDVAKYEELKKSYDYVVLAIGAYSPKLPPWPGKERIASYLDFLKQVNAGQRPEVGDKVVVIGCGNSGMDVIFGAYACGAKEVTALDVQQPAAFQDEIDHAEKLGAKLIWPAFTSEITEDGVKLNDGTVLEADTVFCCIGEAPKLDGILPEAETDRGYLKTGDGCKLEENVYAIGDLTKLGLLVEAIGAGREVALRINAELNGETFAVRPRINIPKERLSLDYFSAVDTTDYMERPQEDHNRCISCGTCRDCEMCLHSCPEKAITRRVNDDGTFEYVSDDDLCIGCGICQGVCPCGIWTMADAPTPEA</sequence>
<evidence type="ECO:0000259" key="4">
    <source>
        <dbReference type="PROSITE" id="PS51379"/>
    </source>
</evidence>
<dbReference type="EMBL" id="CP047593">
    <property type="protein sequence ID" value="QHI69387.1"/>
    <property type="molecule type" value="Genomic_DNA"/>
</dbReference>
<feature type="domain" description="4Fe-4S ferredoxin-type" evidence="4">
    <location>
        <begin position="735"/>
        <end position="764"/>
    </location>
</feature>
<dbReference type="InterPro" id="IPR017896">
    <property type="entry name" value="4Fe4S_Fe-S-bd"/>
</dbReference>
<dbReference type="GO" id="GO:0016491">
    <property type="term" value="F:oxidoreductase activity"/>
    <property type="evidence" value="ECO:0007669"/>
    <property type="project" value="InterPro"/>
</dbReference>
<dbReference type="Gene3D" id="1.10.1060.10">
    <property type="entry name" value="Alpha-helical ferredoxin"/>
    <property type="match status" value="1"/>
</dbReference>
<keyword evidence="6" id="KW-1185">Reference proteome</keyword>
<dbReference type="PANTHER" id="PTHR43100:SF2">
    <property type="entry name" value="BNAA03G19380D PROTEIN"/>
    <property type="match status" value="1"/>
</dbReference>
<dbReference type="AlphaFoldDB" id="A0A6P1M6A1"/>
<dbReference type="SUPFAM" id="SSF54862">
    <property type="entry name" value="4Fe-4S ferredoxins"/>
    <property type="match status" value="1"/>
</dbReference>
<dbReference type="SUPFAM" id="SSF69336">
    <property type="entry name" value="Alpha subunit of glutamate synthase, C-terminal domain"/>
    <property type="match status" value="1"/>
</dbReference>
<dbReference type="InterPro" id="IPR023753">
    <property type="entry name" value="FAD/NAD-binding_dom"/>
</dbReference>
<evidence type="ECO:0000256" key="1">
    <source>
        <dbReference type="ARBA" id="ARBA00022723"/>
    </source>
</evidence>
<dbReference type="Pfam" id="PF14691">
    <property type="entry name" value="Fer4_20"/>
    <property type="match status" value="1"/>
</dbReference>
<reference evidence="5 6" key="1">
    <citation type="submission" date="2020-01" db="EMBL/GenBank/DDBJ databases">
        <title>Ponticoccus aerotolerans gen. nov., sp. nov., an anaerobic bacterium and proposal of Ponticoccusceae fam. nov., Ponticoccusles ord. nov. and Ponticoccuse classis nov. in the phylum Kiritimatiellaeota.</title>
        <authorList>
            <person name="Zhou L.Y."/>
            <person name="Du Z.J."/>
        </authorList>
    </citation>
    <scope>NUCLEOTIDE SEQUENCE [LARGE SCALE GENOMIC DNA]</scope>
    <source>
        <strain evidence="5 6">S-5007</strain>
    </source>
</reference>
<dbReference type="Pfam" id="PF12838">
    <property type="entry name" value="Fer4_7"/>
    <property type="match status" value="1"/>
</dbReference>
<dbReference type="InterPro" id="IPR017900">
    <property type="entry name" value="4Fe4S_Fe_S_CS"/>
</dbReference>
<keyword evidence="3" id="KW-0411">Iron-sulfur</keyword>
<dbReference type="InterPro" id="IPR036188">
    <property type="entry name" value="FAD/NAD-bd_sf"/>
</dbReference>
<dbReference type="Pfam" id="PF01493">
    <property type="entry name" value="GXGXG"/>
    <property type="match status" value="1"/>
</dbReference>
<organism evidence="5 6">
    <name type="scientific">Tichowtungia aerotolerans</name>
    <dbReference type="NCBI Taxonomy" id="2697043"/>
    <lineage>
        <taxon>Bacteria</taxon>
        <taxon>Pseudomonadati</taxon>
        <taxon>Kiritimatiellota</taxon>
        <taxon>Tichowtungiia</taxon>
        <taxon>Tichowtungiales</taxon>
        <taxon>Tichowtungiaceae</taxon>
        <taxon>Tichowtungia</taxon>
    </lineage>
</organism>
<dbReference type="PROSITE" id="PS00198">
    <property type="entry name" value="4FE4S_FER_1"/>
    <property type="match status" value="1"/>
</dbReference>
<evidence type="ECO:0000256" key="3">
    <source>
        <dbReference type="ARBA" id="ARBA00023014"/>
    </source>
</evidence>
<accession>A0A6P1M6A1</accession>
<evidence type="ECO:0000313" key="5">
    <source>
        <dbReference type="EMBL" id="QHI69387.1"/>
    </source>
</evidence>
<dbReference type="Pfam" id="PF07992">
    <property type="entry name" value="Pyr_redox_2"/>
    <property type="match status" value="1"/>
</dbReference>
<dbReference type="InterPro" id="IPR009051">
    <property type="entry name" value="Helical_ferredxn"/>
</dbReference>
<keyword evidence="2" id="KW-0408">Iron</keyword>
<feature type="domain" description="4Fe-4S ferredoxin-type" evidence="4">
    <location>
        <begin position="695"/>
        <end position="730"/>
    </location>
</feature>
<dbReference type="InterPro" id="IPR028261">
    <property type="entry name" value="DPD_II"/>
</dbReference>
<keyword evidence="1" id="KW-0479">Metal-binding</keyword>
<evidence type="ECO:0000313" key="6">
    <source>
        <dbReference type="Proteomes" id="UP000464954"/>
    </source>
</evidence>
<dbReference type="Proteomes" id="UP000464954">
    <property type="component" value="Chromosome"/>
</dbReference>
<evidence type="ECO:0000256" key="2">
    <source>
        <dbReference type="ARBA" id="ARBA00023004"/>
    </source>
</evidence>
<dbReference type="PROSITE" id="PS51379">
    <property type="entry name" value="4FE4S_FER_2"/>
    <property type="match status" value="2"/>
</dbReference>
<dbReference type="KEGG" id="taer:GT409_07950"/>
<dbReference type="InterPro" id="IPR002489">
    <property type="entry name" value="Glu_synth_asu_C"/>
</dbReference>
<gene>
    <name evidence="5" type="ORF">GT409_07950</name>
</gene>
<dbReference type="Gene3D" id="2.160.20.60">
    <property type="entry name" value="Glutamate synthase, alpha subunit, C-terminal domain"/>
    <property type="match status" value="1"/>
</dbReference>
<dbReference type="RefSeq" id="WP_160628569.1">
    <property type="nucleotide sequence ID" value="NZ_CP047593.1"/>
</dbReference>
<dbReference type="Gene3D" id="3.30.70.20">
    <property type="match status" value="1"/>
</dbReference>
<dbReference type="InterPro" id="IPR036485">
    <property type="entry name" value="Glu_synth_asu_C_sf"/>
</dbReference>